<dbReference type="EMBL" id="BART01034572">
    <property type="protein sequence ID" value="GAH06106.1"/>
    <property type="molecule type" value="Genomic_DNA"/>
</dbReference>
<dbReference type="GO" id="GO:0055085">
    <property type="term" value="P:transmembrane transport"/>
    <property type="evidence" value="ECO:0007669"/>
    <property type="project" value="InterPro"/>
</dbReference>
<evidence type="ECO:0000313" key="3">
    <source>
        <dbReference type="EMBL" id="GAH06106.1"/>
    </source>
</evidence>
<organism evidence="3">
    <name type="scientific">marine sediment metagenome</name>
    <dbReference type="NCBI Taxonomy" id="412755"/>
    <lineage>
        <taxon>unclassified sequences</taxon>
        <taxon>metagenomes</taxon>
        <taxon>ecological metagenomes</taxon>
    </lineage>
</organism>
<sequence length="168" mass="19492">QLKKQLKVKKFSREALLGKQSTDFQNNPYQKEPQQAQENIHANQSTTNNIYDQKQFSADQMGDISLSTYAWEWAPYINALKRKLYSVWFTPAAYHRLGLIHGQTVIEFSISRDGKLLYHKVHDHEGHESLEKSSVNAITAVFPFKKLPDNFPEDNLTITARLIYPKLR</sequence>
<protein>
    <recommendedName>
        <fullName evidence="2">TonB C-terminal domain-containing protein</fullName>
    </recommendedName>
</protein>
<comment type="caution">
    <text evidence="3">The sequence shown here is derived from an EMBL/GenBank/DDBJ whole genome shotgun (WGS) entry which is preliminary data.</text>
</comment>
<dbReference type="InterPro" id="IPR037682">
    <property type="entry name" value="TonB_C"/>
</dbReference>
<dbReference type="AlphaFoldDB" id="X1CCX7"/>
<evidence type="ECO:0000259" key="2">
    <source>
        <dbReference type="Pfam" id="PF03544"/>
    </source>
</evidence>
<gene>
    <name evidence="3" type="ORF">S01H4_59049</name>
</gene>
<reference evidence="3" key="1">
    <citation type="journal article" date="2014" name="Front. Microbiol.">
        <title>High frequency of phylogenetically diverse reductive dehalogenase-homologous genes in deep subseafloor sedimentary metagenomes.</title>
        <authorList>
            <person name="Kawai M."/>
            <person name="Futagami T."/>
            <person name="Toyoda A."/>
            <person name="Takaki Y."/>
            <person name="Nishi S."/>
            <person name="Hori S."/>
            <person name="Arai W."/>
            <person name="Tsubouchi T."/>
            <person name="Morono Y."/>
            <person name="Uchiyama I."/>
            <person name="Ito T."/>
            <person name="Fujiyama A."/>
            <person name="Inagaki F."/>
            <person name="Takami H."/>
        </authorList>
    </citation>
    <scope>NUCLEOTIDE SEQUENCE</scope>
    <source>
        <strain evidence="3">Expedition CK06-06</strain>
    </source>
</reference>
<dbReference type="SUPFAM" id="SSF74653">
    <property type="entry name" value="TolA/TonB C-terminal domain"/>
    <property type="match status" value="1"/>
</dbReference>
<feature type="compositionally biased region" description="Polar residues" evidence="1">
    <location>
        <begin position="19"/>
        <end position="38"/>
    </location>
</feature>
<accession>X1CCX7</accession>
<proteinExistence type="predicted"/>
<dbReference type="Pfam" id="PF03544">
    <property type="entry name" value="TonB_C"/>
    <property type="match status" value="1"/>
</dbReference>
<feature type="non-terminal residue" evidence="3">
    <location>
        <position position="1"/>
    </location>
</feature>
<dbReference type="Gene3D" id="3.30.1150.10">
    <property type="match status" value="1"/>
</dbReference>
<name>X1CCX7_9ZZZZ</name>
<feature type="domain" description="TonB C-terminal" evidence="2">
    <location>
        <begin position="100"/>
        <end position="158"/>
    </location>
</feature>
<feature type="region of interest" description="Disordered" evidence="1">
    <location>
        <begin position="17"/>
        <end position="38"/>
    </location>
</feature>
<evidence type="ECO:0000256" key="1">
    <source>
        <dbReference type="SAM" id="MobiDB-lite"/>
    </source>
</evidence>